<feature type="transmembrane region" description="Helical" evidence="1">
    <location>
        <begin position="22"/>
        <end position="43"/>
    </location>
</feature>
<reference evidence="3" key="1">
    <citation type="submission" date="2015-10" db="EMBL/GenBank/DDBJ databases">
        <authorList>
            <person name="Gilbert D.G."/>
        </authorList>
    </citation>
    <scope>NUCLEOTIDE SEQUENCE</scope>
</reference>
<dbReference type="SUPFAM" id="SSF117892">
    <property type="entry name" value="Band 7/SPFH domain"/>
    <property type="match status" value="1"/>
</dbReference>
<dbReference type="AlphaFoldDB" id="A0A160THY2"/>
<dbReference type="EMBL" id="CZQE01000097">
    <property type="protein sequence ID" value="CUS43943.1"/>
    <property type="molecule type" value="Genomic_DNA"/>
</dbReference>
<dbReference type="Pfam" id="PF01145">
    <property type="entry name" value="Band_7"/>
    <property type="match status" value="1"/>
</dbReference>
<keyword evidence="1" id="KW-1133">Transmembrane helix</keyword>
<organism evidence="3">
    <name type="scientific">hydrothermal vent metagenome</name>
    <dbReference type="NCBI Taxonomy" id="652676"/>
    <lineage>
        <taxon>unclassified sequences</taxon>
        <taxon>metagenomes</taxon>
        <taxon>ecological metagenomes</taxon>
    </lineage>
</organism>
<sequence>MDDTFDDVPVARSLGRFTRRRGALIAGMMALAITAIFLANAFARVLPGYVGIRVNNIGGNAGVVSQPLPVGWYFAPPGTNIYEYPVFTRTYSWTRSATEQTRVDEAFNFQDKNGLALSADVAVAYHVDASRAPILFQRYRTDMDAIIAGPLRNAIRNAIVERGAQLGVEEIYGPHKSELIQTALRHVQAYFAPVGLQVEQLYWAGNIVVPDAVLQQINAKIANEQQALAAQANVATARADAEARVAKAEGDARAIQVEAQAIRTNPEIVNLRAVEKWDGKLPTYTGASAPLPFIGAK</sequence>
<evidence type="ECO:0000313" key="3">
    <source>
        <dbReference type="EMBL" id="CUS43943.1"/>
    </source>
</evidence>
<keyword evidence="1" id="KW-0812">Transmembrane</keyword>
<protein>
    <submittedName>
        <fullName evidence="3">Phage protein</fullName>
    </submittedName>
</protein>
<dbReference type="PANTHER" id="PTHR42911:SF1">
    <property type="entry name" value="MODULATOR OF FTSH PROTEASE HFLC"/>
    <property type="match status" value="1"/>
</dbReference>
<dbReference type="PANTHER" id="PTHR42911">
    <property type="entry name" value="MODULATOR OF FTSH PROTEASE HFLC"/>
    <property type="match status" value="1"/>
</dbReference>
<name>A0A160THY2_9ZZZZ</name>
<feature type="domain" description="Band 7" evidence="2">
    <location>
        <begin position="44"/>
        <end position="241"/>
    </location>
</feature>
<gene>
    <name evidence="3" type="ORF">MGWOODY_Smn2934</name>
</gene>
<dbReference type="InterPro" id="IPR001107">
    <property type="entry name" value="Band_7"/>
</dbReference>
<keyword evidence="1" id="KW-0472">Membrane</keyword>
<evidence type="ECO:0000259" key="2">
    <source>
        <dbReference type="Pfam" id="PF01145"/>
    </source>
</evidence>
<accession>A0A160THY2</accession>
<proteinExistence type="predicted"/>
<evidence type="ECO:0000256" key="1">
    <source>
        <dbReference type="SAM" id="Phobius"/>
    </source>
</evidence>
<dbReference type="InterPro" id="IPR036013">
    <property type="entry name" value="Band_7/SPFH_dom_sf"/>
</dbReference>